<comment type="function">
    <text evidence="11">Peptidoglycan polymerase that is essential for cell wall elongation.</text>
</comment>
<evidence type="ECO:0000313" key="13">
    <source>
        <dbReference type="Proteomes" id="UP000481872"/>
    </source>
</evidence>
<keyword evidence="3 11" id="KW-0328">Glycosyltransferase</keyword>
<evidence type="ECO:0000256" key="9">
    <source>
        <dbReference type="ARBA" id="ARBA00023136"/>
    </source>
</evidence>
<dbReference type="UniPathway" id="UPA00219"/>
<dbReference type="NCBIfam" id="TIGR02210">
    <property type="entry name" value="rodA_shape"/>
    <property type="match status" value="1"/>
</dbReference>
<comment type="caution">
    <text evidence="12">The sequence shown here is derived from an EMBL/GenBank/DDBJ whole genome shotgun (WGS) entry which is preliminary data.</text>
</comment>
<feature type="transmembrane region" description="Helical" evidence="11">
    <location>
        <begin position="306"/>
        <end position="328"/>
    </location>
</feature>
<reference evidence="12 13" key="1">
    <citation type="submission" date="2020-02" db="EMBL/GenBank/DDBJ databases">
        <title>Genome assembly of a novel Clostridium senegalense strain.</title>
        <authorList>
            <person name="Gupta T.B."/>
            <person name="Jauregui R."/>
            <person name="Maclean P."/>
            <person name="Nawarathana A."/>
            <person name="Brightwell G."/>
        </authorList>
    </citation>
    <scope>NUCLEOTIDE SEQUENCE [LARGE SCALE GENOMIC DNA]</scope>
    <source>
        <strain evidence="12 13">AGRFS4</strain>
    </source>
</reference>
<keyword evidence="10 11" id="KW-0961">Cell wall biogenesis/degradation</keyword>
<evidence type="ECO:0000256" key="7">
    <source>
        <dbReference type="ARBA" id="ARBA00022984"/>
    </source>
</evidence>
<dbReference type="GO" id="GO:0015648">
    <property type="term" value="F:lipid-linked peptidoglycan transporter activity"/>
    <property type="evidence" value="ECO:0007669"/>
    <property type="project" value="TreeGrafter"/>
</dbReference>
<proteinExistence type="inferred from homology"/>
<keyword evidence="4 11" id="KW-0808">Transferase</keyword>
<evidence type="ECO:0000256" key="6">
    <source>
        <dbReference type="ARBA" id="ARBA00022960"/>
    </source>
</evidence>
<evidence type="ECO:0000256" key="8">
    <source>
        <dbReference type="ARBA" id="ARBA00022989"/>
    </source>
</evidence>
<dbReference type="GO" id="GO:0051301">
    <property type="term" value="P:cell division"/>
    <property type="evidence" value="ECO:0007669"/>
    <property type="project" value="InterPro"/>
</dbReference>
<comment type="subcellular location">
    <subcellularLocation>
        <location evidence="11">Cell membrane</location>
        <topology evidence="11">Multi-pass membrane protein</topology>
    </subcellularLocation>
    <subcellularLocation>
        <location evidence="1">Membrane</location>
        <topology evidence="1">Multi-pass membrane protein</topology>
    </subcellularLocation>
</comment>
<dbReference type="GO" id="GO:0032153">
    <property type="term" value="C:cell division site"/>
    <property type="evidence" value="ECO:0007669"/>
    <property type="project" value="TreeGrafter"/>
</dbReference>
<comment type="pathway">
    <text evidence="11">Cell wall biogenesis; peptidoglycan biosynthesis.</text>
</comment>
<keyword evidence="6 11" id="KW-0133">Cell shape</keyword>
<evidence type="ECO:0000313" key="12">
    <source>
        <dbReference type="EMBL" id="NEU03377.1"/>
    </source>
</evidence>
<dbReference type="PANTHER" id="PTHR30474">
    <property type="entry name" value="CELL CYCLE PROTEIN"/>
    <property type="match status" value="1"/>
</dbReference>
<dbReference type="HAMAP" id="MF_02079">
    <property type="entry name" value="PGT_RodA"/>
    <property type="match status" value="1"/>
</dbReference>
<evidence type="ECO:0000256" key="3">
    <source>
        <dbReference type="ARBA" id="ARBA00022676"/>
    </source>
</evidence>
<name>A0A6M0GYW0_9CLOT</name>
<keyword evidence="5 11" id="KW-0812">Transmembrane</keyword>
<keyword evidence="7 11" id="KW-0573">Peptidoglycan synthesis</keyword>
<evidence type="ECO:0000256" key="4">
    <source>
        <dbReference type="ARBA" id="ARBA00022679"/>
    </source>
</evidence>
<feature type="transmembrane region" description="Helical" evidence="11">
    <location>
        <begin position="142"/>
        <end position="159"/>
    </location>
</feature>
<evidence type="ECO:0000256" key="10">
    <source>
        <dbReference type="ARBA" id="ARBA00023316"/>
    </source>
</evidence>
<dbReference type="RefSeq" id="WP_061995086.1">
    <property type="nucleotide sequence ID" value="NZ_JAAGPU010000001.1"/>
</dbReference>
<dbReference type="GO" id="GO:0005886">
    <property type="term" value="C:plasma membrane"/>
    <property type="evidence" value="ECO:0007669"/>
    <property type="project" value="UniProtKB-SubCell"/>
</dbReference>
<dbReference type="PROSITE" id="PS00428">
    <property type="entry name" value="FTSW_RODA_SPOVE"/>
    <property type="match status" value="1"/>
</dbReference>
<dbReference type="EC" id="2.4.99.28" evidence="11"/>
<evidence type="ECO:0000256" key="11">
    <source>
        <dbReference type="HAMAP-Rule" id="MF_02079"/>
    </source>
</evidence>
<dbReference type="InterPro" id="IPR001182">
    <property type="entry name" value="FtsW/RodA"/>
</dbReference>
<keyword evidence="13" id="KW-1185">Reference proteome</keyword>
<comment type="similarity">
    <text evidence="11">Belongs to the SEDS family. MrdB/RodA subfamily.</text>
</comment>
<keyword evidence="9 11" id="KW-0472">Membrane</keyword>
<sequence length="370" mass="41055">MINKLKLNSKLVKRLDYSIIIVVVLIVAFSILNIYSATNSTAGIYYAKLQFMWLIVGLIAMYIMLIWDYNLILNYASIIYWGGVILLILNNYVLGSTVNGATGWISIGSRAIQPAEFAKIGMILMLARVIQDMEGDVNNLKSILTMMFYAAIPMILIVSQPDMGMTMVSFFIILPIVVVANVDWKIITGGLSFLIVTIVALWNSPLMHDYWKNRLISFLNPEQFELTYGHQIIQSKIAIGSGGLFGLGFLNGKQYKFVPENHTDFIFAVIGEEWGMLGAIILLTLYGILLYKLINIAKTSKDVSGSILCAGIIGFIMFSIIQNMGMAIGIMPVTGITLPFVSYGGSSMLTNFISLGLMLNVGMRRKKINF</sequence>
<evidence type="ECO:0000256" key="5">
    <source>
        <dbReference type="ARBA" id="ARBA00022692"/>
    </source>
</evidence>
<evidence type="ECO:0000256" key="1">
    <source>
        <dbReference type="ARBA" id="ARBA00004141"/>
    </source>
</evidence>
<organism evidence="12 13">
    <name type="scientific">Clostridium senegalense</name>
    <dbReference type="NCBI Taxonomy" id="1465809"/>
    <lineage>
        <taxon>Bacteria</taxon>
        <taxon>Bacillati</taxon>
        <taxon>Bacillota</taxon>
        <taxon>Clostridia</taxon>
        <taxon>Eubacteriales</taxon>
        <taxon>Clostridiaceae</taxon>
        <taxon>Clostridium</taxon>
    </lineage>
</organism>
<dbReference type="GO" id="GO:0008360">
    <property type="term" value="P:regulation of cell shape"/>
    <property type="evidence" value="ECO:0007669"/>
    <property type="project" value="UniProtKB-KW"/>
</dbReference>
<protein>
    <recommendedName>
        <fullName evidence="11">Peptidoglycan glycosyltransferase RodA</fullName>
        <shortName evidence="11">PGT</shortName>
        <ecNumber evidence="11">2.4.99.28</ecNumber>
    </recommendedName>
    <alternativeName>
        <fullName evidence="11">Cell elongation protein RodA</fullName>
    </alternativeName>
    <alternativeName>
        <fullName evidence="11">Cell wall polymerase</fullName>
    </alternativeName>
    <alternativeName>
        <fullName evidence="11">Peptidoglycan polymerase</fullName>
        <shortName evidence="11">PG polymerase</shortName>
    </alternativeName>
</protein>
<dbReference type="AlphaFoldDB" id="A0A6M0GYW0"/>
<dbReference type="EMBL" id="JAAGPU010000001">
    <property type="protein sequence ID" value="NEU03377.1"/>
    <property type="molecule type" value="Genomic_DNA"/>
</dbReference>
<feature type="transmembrane region" description="Helical" evidence="11">
    <location>
        <begin position="15"/>
        <end position="37"/>
    </location>
</feature>
<feature type="transmembrane region" description="Helical" evidence="11">
    <location>
        <begin position="43"/>
        <end position="65"/>
    </location>
</feature>
<dbReference type="InterPro" id="IPR018365">
    <property type="entry name" value="Cell_cycle_FtsW-rel_CS"/>
</dbReference>
<keyword evidence="8 11" id="KW-1133">Transmembrane helix</keyword>
<gene>
    <name evidence="11 12" type="primary">rodA</name>
    <name evidence="12" type="ORF">G3M99_00625</name>
</gene>
<feature type="transmembrane region" description="Helical" evidence="11">
    <location>
        <begin position="165"/>
        <end position="184"/>
    </location>
</feature>
<feature type="transmembrane region" description="Helical" evidence="11">
    <location>
        <begin position="72"/>
        <end position="92"/>
    </location>
</feature>
<accession>A0A6M0GYW0</accession>
<feature type="transmembrane region" description="Helical" evidence="11">
    <location>
        <begin position="340"/>
        <end position="361"/>
    </location>
</feature>
<dbReference type="Pfam" id="PF01098">
    <property type="entry name" value="FTSW_RODA_SPOVE"/>
    <property type="match status" value="1"/>
</dbReference>
<dbReference type="InterPro" id="IPR011923">
    <property type="entry name" value="RodA/MrdB"/>
</dbReference>
<dbReference type="GO" id="GO:0008955">
    <property type="term" value="F:peptidoglycan glycosyltransferase activity"/>
    <property type="evidence" value="ECO:0007669"/>
    <property type="project" value="UniProtKB-UniRule"/>
</dbReference>
<comment type="catalytic activity">
    <reaction evidence="11">
        <text>[GlcNAc-(1-&gt;4)-Mur2Ac(oyl-L-Ala-gamma-D-Glu-L-Lys-D-Ala-D-Ala)](n)-di-trans,octa-cis-undecaprenyl diphosphate + beta-D-GlcNAc-(1-&gt;4)-Mur2Ac(oyl-L-Ala-gamma-D-Glu-L-Lys-D-Ala-D-Ala)-di-trans,octa-cis-undecaprenyl diphosphate = [GlcNAc-(1-&gt;4)-Mur2Ac(oyl-L-Ala-gamma-D-Glu-L-Lys-D-Ala-D-Ala)](n+1)-di-trans,octa-cis-undecaprenyl diphosphate + di-trans,octa-cis-undecaprenyl diphosphate + H(+)</text>
        <dbReference type="Rhea" id="RHEA:23708"/>
        <dbReference type="Rhea" id="RHEA-COMP:9602"/>
        <dbReference type="Rhea" id="RHEA-COMP:9603"/>
        <dbReference type="ChEBI" id="CHEBI:15378"/>
        <dbReference type="ChEBI" id="CHEBI:58405"/>
        <dbReference type="ChEBI" id="CHEBI:60033"/>
        <dbReference type="ChEBI" id="CHEBI:78435"/>
        <dbReference type="EC" id="2.4.99.28"/>
    </reaction>
</comment>
<feature type="transmembrane region" description="Helical" evidence="11">
    <location>
        <begin position="191"/>
        <end position="211"/>
    </location>
</feature>
<keyword evidence="2 11" id="KW-1003">Cell membrane</keyword>
<dbReference type="GO" id="GO:0009252">
    <property type="term" value="P:peptidoglycan biosynthetic process"/>
    <property type="evidence" value="ECO:0007669"/>
    <property type="project" value="UniProtKB-UniRule"/>
</dbReference>
<dbReference type="PANTHER" id="PTHR30474:SF1">
    <property type="entry name" value="PEPTIDOGLYCAN GLYCOSYLTRANSFERASE MRDB"/>
    <property type="match status" value="1"/>
</dbReference>
<feature type="transmembrane region" description="Helical" evidence="11">
    <location>
        <begin position="274"/>
        <end position="294"/>
    </location>
</feature>
<evidence type="ECO:0000256" key="2">
    <source>
        <dbReference type="ARBA" id="ARBA00022475"/>
    </source>
</evidence>
<dbReference type="GO" id="GO:0071555">
    <property type="term" value="P:cell wall organization"/>
    <property type="evidence" value="ECO:0007669"/>
    <property type="project" value="UniProtKB-KW"/>
</dbReference>
<dbReference type="Proteomes" id="UP000481872">
    <property type="component" value="Unassembled WGS sequence"/>
</dbReference>